<keyword evidence="4" id="KW-1185">Reference proteome</keyword>
<keyword evidence="1" id="KW-0597">Phosphoprotein</keyword>
<evidence type="ECO:0000313" key="4">
    <source>
        <dbReference type="Proteomes" id="UP001163821"/>
    </source>
</evidence>
<dbReference type="PROSITE" id="PS50110">
    <property type="entry name" value="RESPONSE_REGULATORY"/>
    <property type="match status" value="1"/>
</dbReference>
<dbReference type="Gene3D" id="2.40.50.1020">
    <property type="entry name" value="LytTr DNA-binding domain"/>
    <property type="match status" value="1"/>
</dbReference>
<dbReference type="SMART" id="SM00850">
    <property type="entry name" value="LytTR"/>
    <property type="match status" value="1"/>
</dbReference>
<dbReference type="SMART" id="SM00448">
    <property type="entry name" value="REC"/>
    <property type="match status" value="1"/>
</dbReference>
<reference evidence="3" key="1">
    <citation type="submission" date="2022-10" db="EMBL/GenBank/DDBJ databases">
        <title>Gaoshiqiia sediminis gen. nov., sp. nov., isolated from coastal sediment.</title>
        <authorList>
            <person name="Yu W.X."/>
            <person name="Mu D.S."/>
            <person name="Du J.Z."/>
            <person name="Liang Y.Q."/>
        </authorList>
    </citation>
    <scope>NUCLEOTIDE SEQUENCE</scope>
    <source>
        <strain evidence="3">A06</strain>
    </source>
</reference>
<evidence type="ECO:0000256" key="1">
    <source>
        <dbReference type="PROSITE-ProRule" id="PRU00169"/>
    </source>
</evidence>
<gene>
    <name evidence="3" type="ORF">N2K84_06325</name>
</gene>
<dbReference type="InterPro" id="IPR001789">
    <property type="entry name" value="Sig_transdc_resp-reg_receiver"/>
</dbReference>
<proteinExistence type="predicted"/>
<dbReference type="EMBL" id="JAPAAF010000006">
    <property type="protein sequence ID" value="MCW0482338.1"/>
    <property type="molecule type" value="Genomic_DNA"/>
</dbReference>
<keyword evidence="3" id="KW-0238">DNA-binding</keyword>
<dbReference type="AlphaFoldDB" id="A0AA41Y7I8"/>
<dbReference type="GO" id="GO:0003677">
    <property type="term" value="F:DNA binding"/>
    <property type="evidence" value="ECO:0007669"/>
    <property type="project" value="UniProtKB-KW"/>
</dbReference>
<dbReference type="Pfam" id="PF00072">
    <property type="entry name" value="Response_reg"/>
    <property type="match status" value="1"/>
</dbReference>
<sequence length="253" mass="29153">MKIVIIEDEHHTADNLAATILEVDNEVQIMASIRSVKEGVAYFRNNERPDLIFCDIQLGDGLSFEIFNKTPIKSPVIFCTAYDEYALKAFKVNGIDYILKPFTKKAIQESLKKYMDLSASFANNAPSYKTILELLEGKRNQKQVSVLVYQKDNIIPVKLDDIALFYIKYEVTHLIAFDQKPYSVNKTLEELEKITGNDFYRANRQFLINRKAITNASQYFARKLSVSLIIPFKEKIIISKEKSRDFLNWLSGN</sequence>
<feature type="modified residue" description="4-aspartylphosphate" evidence="1">
    <location>
        <position position="55"/>
    </location>
</feature>
<organism evidence="3 4">
    <name type="scientific">Gaoshiqia sediminis</name>
    <dbReference type="NCBI Taxonomy" id="2986998"/>
    <lineage>
        <taxon>Bacteria</taxon>
        <taxon>Pseudomonadati</taxon>
        <taxon>Bacteroidota</taxon>
        <taxon>Bacteroidia</taxon>
        <taxon>Marinilabiliales</taxon>
        <taxon>Prolixibacteraceae</taxon>
        <taxon>Gaoshiqia</taxon>
    </lineage>
</organism>
<dbReference type="InterPro" id="IPR046947">
    <property type="entry name" value="LytR-like"/>
</dbReference>
<dbReference type="Proteomes" id="UP001163821">
    <property type="component" value="Unassembled WGS sequence"/>
</dbReference>
<dbReference type="GO" id="GO:0000156">
    <property type="term" value="F:phosphorelay response regulator activity"/>
    <property type="evidence" value="ECO:0007669"/>
    <property type="project" value="InterPro"/>
</dbReference>
<feature type="domain" description="Response regulatory" evidence="2">
    <location>
        <begin position="2"/>
        <end position="115"/>
    </location>
</feature>
<dbReference type="Gene3D" id="3.40.50.2300">
    <property type="match status" value="1"/>
</dbReference>
<dbReference type="InterPro" id="IPR007492">
    <property type="entry name" value="LytTR_DNA-bd_dom"/>
</dbReference>
<dbReference type="PANTHER" id="PTHR37299">
    <property type="entry name" value="TRANSCRIPTIONAL REGULATOR-RELATED"/>
    <property type="match status" value="1"/>
</dbReference>
<name>A0AA41Y7I8_9BACT</name>
<comment type="caution">
    <text evidence="3">The sequence shown here is derived from an EMBL/GenBank/DDBJ whole genome shotgun (WGS) entry which is preliminary data.</text>
</comment>
<dbReference type="RefSeq" id="WP_282590941.1">
    <property type="nucleotide sequence ID" value="NZ_JAPAAF010000006.1"/>
</dbReference>
<dbReference type="PANTHER" id="PTHR37299:SF1">
    <property type="entry name" value="STAGE 0 SPORULATION PROTEIN A HOMOLOG"/>
    <property type="match status" value="1"/>
</dbReference>
<dbReference type="SUPFAM" id="SSF52172">
    <property type="entry name" value="CheY-like"/>
    <property type="match status" value="1"/>
</dbReference>
<evidence type="ECO:0000259" key="2">
    <source>
        <dbReference type="PROSITE" id="PS50110"/>
    </source>
</evidence>
<evidence type="ECO:0000313" key="3">
    <source>
        <dbReference type="EMBL" id="MCW0482338.1"/>
    </source>
</evidence>
<accession>A0AA41Y7I8</accession>
<dbReference type="InterPro" id="IPR011006">
    <property type="entry name" value="CheY-like_superfamily"/>
</dbReference>
<protein>
    <submittedName>
        <fullName evidence="3">LytTR family DNA-binding domain-containing protein</fullName>
    </submittedName>
</protein>
<dbReference type="Pfam" id="PF04397">
    <property type="entry name" value="LytTR"/>
    <property type="match status" value="1"/>
</dbReference>